<proteinExistence type="predicted"/>
<dbReference type="EMBL" id="REGN01005979">
    <property type="protein sequence ID" value="RNA11349.1"/>
    <property type="molecule type" value="Genomic_DNA"/>
</dbReference>
<sequence length="63" mass="7053">MSGQRSLKSREILMRSSCSLKPPDRLGGEATHKILKVLGGKIPEEPNIFNKIEGFQKTLFKVL</sequence>
<protein>
    <submittedName>
        <fullName evidence="1">Uncharacterized protein</fullName>
    </submittedName>
</protein>
<comment type="caution">
    <text evidence="1">The sequence shown here is derived from an EMBL/GenBank/DDBJ whole genome shotgun (WGS) entry which is preliminary data.</text>
</comment>
<reference evidence="1 2" key="1">
    <citation type="journal article" date="2018" name="Sci. Rep.">
        <title>Genomic signatures of local adaptation to the degree of environmental predictability in rotifers.</title>
        <authorList>
            <person name="Franch-Gras L."/>
            <person name="Hahn C."/>
            <person name="Garcia-Roger E.M."/>
            <person name="Carmona M.J."/>
            <person name="Serra M."/>
            <person name="Gomez A."/>
        </authorList>
    </citation>
    <scope>NUCLEOTIDE SEQUENCE [LARGE SCALE GENOMIC DNA]</scope>
    <source>
        <strain evidence="1">HYR1</strain>
    </source>
</reference>
<dbReference type="AlphaFoldDB" id="A0A3M7QJ86"/>
<name>A0A3M7QJ86_BRAPC</name>
<organism evidence="1 2">
    <name type="scientific">Brachionus plicatilis</name>
    <name type="common">Marine rotifer</name>
    <name type="synonym">Brachionus muelleri</name>
    <dbReference type="NCBI Taxonomy" id="10195"/>
    <lineage>
        <taxon>Eukaryota</taxon>
        <taxon>Metazoa</taxon>
        <taxon>Spiralia</taxon>
        <taxon>Gnathifera</taxon>
        <taxon>Rotifera</taxon>
        <taxon>Eurotatoria</taxon>
        <taxon>Monogononta</taxon>
        <taxon>Pseudotrocha</taxon>
        <taxon>Ploima</taxon>
        <taxon>Brachionidae</taxon>
        <taxon>Brachionus</taxon>
    </lineage>
</organism>
<accession>A0A3M7QJ86</accession>
<gene>
    <name evidence="1" type="ORF">BpHYR1_006323</name>
</gene>
<evidence type="ECO:0000313" key="1">
    <source>
        <dbReference type="EMBL" id="RNA11349.1"/>
    </source>
</evidence>
<evidence type="ECO:0000313" key="2">
    <source>
        <dbReference type="Proteomes" id="UP000276133"/>
    </source>
</evidence>
<keyword evidence="2" id="KW-1185">Reference proteome</keyword>
<dbReference type="Proteomes" id="UP000276133">
    <property type="component" value="Unassembled WGS sequence"/>
</dbReference>